<evidence type="ECO:0000256" key="1">
    <source>
        <dbReference type="ARBA" id="ARBA00004651"/>
    </source>
</evidence>
<sequence>MRNPYVKTASSLYMNYFLLGMVNIILASNMPFLIKQLDTNSAGISYMISALGIGRVLTYGLSGVLSDRFGRKPVVLVSGVLMAVFLIGIPLSPNYQIAFAFAILAGVANSAMDAGTYPALMEAFPQNSGSANVMVKAFISIGATILPLAIFFLAEHDLFYGIAFFVPALIYLVNVLMLWTLPFPNHRKVEQVQVTEHDGLPRFSSEPTFWREGVALIVISFTSNGLYALPQIWLPTYGEAILGMASGSAVKLLSYYSMGGLLSVLLLAFLLRRFVRPVTVLLIYPIITLASICVLLVVKSPVLGTINAFVLGFSTAGVFQLTLTVMAEFFWKNKGTMTGIISTAGGVSAIVIPVVTGLIESHSTILQIFMFDAVVAVVAIIGAMYILYRYRQIMIHE</sequence>
<gene>
    <name evidence="9" type="ORF">BA70_06110</name>
</gene>
<feature type="domain" description="Major facilitator superfamily (MFS) profile" evidence="8">
    <location>
        <begin position="8"/>
        <end position="391"/>
    </location>
</feature>
<proteinExistence type="inferred from homology"/>
<name>A0A081L8S7_9BACI</name>
<feature type="transmembrane region" description="Helical" evidence="7">
    <location>
        <begin position="74"/>
        <end position="91"/>
    </location>
</feature>
<evidence type="ECO:0000313" key="10">
    <source>
        <dbReference type="Proteomes" id="UP000028091"/>
    </source>
</evidence>
<keyword evidence="3" id="KW-0813">Transport</keyword>
<dbReference type="InterPro" id="IPR011701">
    <property type="entry name" value="MFS"/>
</dbReference>
<comment type="caution">
    <text evidence="9">The sequence shown here is derived from an EMBL/GenBank/DDBJ whole genome shotgun (WGS) entry which is preliminary data.</text>
</comment>
<evidence type="ECO:0000259" key="8">
    <source>
        <dbReference type="PROSITE" id="PS50850"/>
    </source>
</evidence>
<dbReference type="EMBL" id="JOTP01000018">
    <property type="protein sequence ID" value="KEP25653.1"/>
    <property type="molecule type" value="Genomic_DNA"/>
</dbReference>
<keyword evidence="10" id="KW-1185">Reference proteome</keyword>
<comment type="similarity">
    <text evidence="2">Belongs to the major facilitator superfamily.</text>
</comment>
<dbReference type="InterPro" id="IPR051788">
    <property type="entry name" value="MFS_Transporter"/>
</dbReference>
<dbReference type="Pfam" id="PF07690">
    <property type="entry name" value="MFS_1"/>
    <property type="match status" value="1"/>
</dbReference>
<evidence type="ECO:0000256" key="3">
    <source>
        <dbReference type="ARBA" id="ARBA00022448"/>
    </source>
</evidence>
<dbReference type="AlphaFoldDB" id="A0A081L8S7"/>
<evidence type="ECO:0000256" key="6">
    <source>
        <dbReference type="ARBA" id="ARBA00023136"/>
    </source>
</evidence>
<dbReference type="GO" id="GO:0005886">
    <property type="term" value="C:plasma membrane"/>
    <property type="evidence" value="ECO:0007669"/>
    <property type="project" value="UniProtKB-SubCell"/>
</dbReference>
<feature type="transmembrane region" description="Helical" evidence="7">
    <location>
        <begin position="44"/>
        <end position="62"/>
    </location>
</feature>
<reference evidence="9 10" key="1">
    <citation type="submission" date="2012-09" db="EMBL/GenBank/DDBJ databases">
        <title>Genome Sequence of Bacillus sp. DW5-4.</title>
        <authorList>
            <person name="Lai Q."/>
            <person name="Liu Y."/>
            <person name="Shao Z."/>
        </authorList>
    </citation>
    <scope>NUCLEOTIDE SEQUENCE [LARGE SCALE GENOMIC DNA]</scope>
    <source>
        <strain evidence="9 10">DW5-4</strain>
    </source>
</reference>
<keyword evidence="5 7" id="KW-1133">Transmembrane helix</keyword>
<evidence type="ECO:0000256" key="4">
    <source>
        <dbReference type="ARBA" id="ARBA00022692"/>
    </source>
</evidence>
<dbReference type="GO" id="GO:0022857">
    <property type="term" value="F:transmembrane transporter activity"/>
    <property type="evidence" value="ECO:0007669"/>
    <property type="project" value="InterPro"/>
</dbReference>
<dbReference type="eggNOG" id="COG2814">
    <property type="taxonomic scope" value="Bacteria"/>
</dbReference>
<feature type="transmembrane region" description="Helical" evidence="7">
    <location>
        <begin position="365"/>
        <end position="388"/>
    </location>
</feature>
<dbReference type="RefSeq" id="WP_034323303.1">
    <property type="nucleotide sequence ID" value="NZ_JBCMYH010000027.1"/>
</dbReference>
<dbReference type="Proteomes" id="UP000028091">
    <property type="component" value="Unassembled WGS sequence"/>
</dbReference>
<dbReference type="PANTHER" id="PTHR23514:SF3">
    <property type="entry name" value="BYPASS OF STOP CODON PROTEIN 6"/>
    <property type="match status" value="1"/>
</dbReference>
<feature type="transmembrane region" description="Helical" evidence="7">
    <location>
        <begin position="213"/>
        <end position="233"/>
    </location>
</feature>
<evidence type="ECO:0000256" key="2">
    <source>
        <dbReference type="ARBA" id="ARBA00008335"/>
    </source>
</evidence>
<protein>
    <submittedName>
        <fullName evidence="9">MFS transporter</fullName>
    </submittedName>
</protein>
<dbReference type="OrthoDB" id="7066727at2"/>
<dbReference type="InterPro" id="IPR020846">
    <property type="entry name" value="MFS_dom"/>
</dbReference>
<feature type="transmembrane region" description="Helical" evidence="7">
    <location>
        <begin position="133"/>
        <end position="153"/>
    </location>
</feature>
<evidence type="ECO:0000313" key="9">
    <source>
        <dbReference type="EMBL" id="KEP25653.1"/>
    </source>
</evidence>
<dbReference type="PROSITE" id="PS00216">
    <property type="entry name" value="SUGAR_TRANSPORT_1"/>
    <property type="match status" value="1"/>
</dbReference>
<feature type="transmembrane region" description="Helical" evidence="7">
    <location>
        <begin position="304"/>
        <end position="327"/>
    </location>
</feature>
<dbReference type="InterPro" id="IPR036259">
    <property type="entry name" value="MFS_trans_sf"/>
</dbReference>
<evidence type="ECO:0000256" key="5">
    <source>
        <dbReference type="ARBA" id="ARBA00022989"/>
    </source>
</evidence>
<keyword evidence="6 7" id="KW-0472">Membrane</keyword>
<keyword evidence="4 7" id="KW-0812">Transmembrane</keyword>
<feature type="transmembrane region" description="Helical" evidence="7">
    <location>
        <begin position="159"/>
        <end position="181"/>
    </location>
</feature>
<feature type="transmembrane region" description="Helical" evidence="7">
    <location>
        <begin position="253"/>
        <end position="271"/>
    </location>
</feature>
<feature type="transmembrane region" description="Helical" evidence="7">
    <location>
        <begin position="12"/>
        <end position="32"/>
    </location>
</feature>
<evidence type="ECO:0000256" key="7">
    <source>
        <dbReference type="SAM" id="Phobius"/>
    </source>
</evidence>
<dbReference type="PANTHER" id="PTHR23514">
    <property type="entry name" value="BYPASS OF STOP CODON PROTEIN 6"/>
    <property type="match status" value="1"/>
</dbReference>
<dbReference type="Gene3D" id="1.20.1250.20">
    <property type="entry name" value="MFS general substrate transporter like domains"/>
    <property type="match status" value="2"/>
</dbReference>
<accession>A0A081L8S7</accession>
<feature type="transmembrane region" description="Helical" evidence="7">
    <location>
        <begin position="339"/>
        <end position="359"/>
    </location>
</feature>
<dbReference type="SUPFAM" id="SSF103473">
    <property type="entry name" value="MFS general substrate transporter"/>
    <property type="match status" value="1"/>
</dbReference>
<feature type="transmembrane region" description="Helical" evidence="7">
    <location>
        <begin position="278"/>
        <end position="298"/>
    </location>
</feature>
<dbReference type="InterPro" id="IPR005829">
    <property type="entry name" value="Sugar_transporter_CS"/>
</dbReference>
<comment type="subcellular location">
    <subcellularLocation>
        <location evidence="1">Cell membrane</location>
        <topology evidence="1">Multi-pass membrane protein</topology>
    </subcellularLocation>
</comment>
<dbReference type="PROSITE" id="PS50850">
    <property type="entry name" value="MFS"/>
    <property type="match status" value="1"/>
</dbReference>
<feature type="transmembrane region" description="Helical" evidence="7">
    <location>
        <begin position="97"/>
        <end position="121"/>
    </location>
</feature>
<organism evidence="9 10">
    <name type="scientific">Bacillus zhangzhouensis</name>
    <dbReference type="NCBI Taxonomy" id="1178540"/>
    <lineage>
        <taxon>Bacteria</taxon>
        <taxon>Bacillati</taxon>
        <taxon>Bacillota</taxon>
        <taxon>Bacilli</taxon>
        <taxon>Bacillales</taxon>
        <taxon>Bacillaceae</taxon>
        <taxon>Bacillus</taxon>
    </lineage>
</organism>